<dbReference type="GO" id="GO:0016405">
    <property type="term" value="F:CoA-ligase activity"/>
    <property type="evidence" value="ECO:0007669"/>
    <property type="project" value="TreeGrafter"/>
</dbReference>
<dbReference type="InterPro" id="IPR025110">
    <property type="entry name" value="AMP-bd_C"/>
</dbReference>
<dbReference type="InterPro" id="IPR020845">
    <property type="entry name" value="AMP-binding_CS"/>
</dbReference>
<evidence type="ECO:0000256" key="2">
    <source>
        <dbReference type="ARBA" id="ARBA00022598"/>
    </source>
</evidence>
<dbReference type="InterPro" id="IPR045851">
    <property type="entry name" value="AMP-bd_C_sf"/>
</dbReference>
<evidence type="ECO:0000259" key="3">
    <source>
        <dbReference type="Pfam" id="PF00501"/>
    </source>
</evidence>
<accession>A0A164W7R9</accession>
<keyword evidence="6" id="KW-1185">Reference proteome</keyword>
<dbReference type="Gene3D" id="2.30.38.10">
    <property type="entry name" value="Luciferase, Domain 3"/>
    <property type="match status" value="1"/>
</dbReference>
<dbReference type="OrthoDB" id="1898221at2759"/>
<dbReference type="Gene3D" id="3.40.50.980">
    <property type="match status" value="2"/>
</dbReference>
<dbReference type="PANTHER" id="PTHR24096">
    <property type="entry name" value="LONG-CHAIN-FATTY-ACID--COA LIGASE"/>
    <property type="match status" value="1"/>
</dbReference>
<dbReference type="CDD" id="cd05911">
    <property type="entry name" value="Firefly_Luc_like"/>
    <property type="match status" value="1"/>
</dbReference>
<dbReference type="InterPro" id="IPR000873">
    <property type="entry name" value="AMP-dep_synth/lig_dom"/>
</dbReference>
<name>A0A164W7R9_9AGAM</name>
<dbReference type="SUPFAM" id="SSF56801">
    <property type="entry name" value="Acetyl-CoA synthetase-like"/>
    <property type="match status" value="1"/>
</dbReference>
<evidence type="ECO:0000313" key="6">
    <source>
        <dbReference type="Proteomes" id="UP000076722"/>
    </source>
</evidence>
<dbReference type="STRING" id="1314777.A0A164W7R9"/>
<protein>
    <submittedName>
        <fullName evidence="5">Acetyl-CoA synthetase-like protein</fullName>
    </submittedName>
</protein>
<sequence>MPLFSGRPTPSFPNVDLLTYLFDDPRTLYPHDLNTPLFISSSNTSNFLTGNSIENLSRRLGKGLRDLAGIRDHGGNDAGKDVVLCTSTNHLLYPICMLGTICAGAIFSGANPGYGESELTHQLRDSGAKVIFASASTLPTVLLCTEKLGIPKSQIFLFDGPRDGIRGIESLFDNDRMEWRRISTYEEMANSTAVLLYSSGTTGLSKGCRITHQNLVCGGISCLQCSDPTDGRIRPKKTYLAFLPLYHILGQLYYCVGSVKTGNTTYIMEDFTFPGLLASIEKFRINFLVIVPPIAVLIAKSPLTKKYDLSSVQYVLSGGAPLSAEAGLGVERVFDPTGKKGARITQVWGLSETTGAATFFDLDDYDDEGKREGVGKLISGVSAMIISDDGKEVAQGERGEILVRGPTIFPGYWRNEKATKETFTRDGWLKTGDIGYMTKKDVLFIVDRKKELIKVKGFQVAPAELEATLLESHDVDDVAVIGIKIDDAEHPRAYIVPAHPNVKAEDVQKWVSDRLAPYKRLTGGVRFVKSIPKSASGKILRKDLKAEAARESSTPAIAKL</sequence>
<dbReference type="Pfam" id="PF00501">
    <property type="entry name" value="AMP-binding"/>
    <property type="match status" value="1"/>
</dbReference>
<dbReference type="EMBL" id="KV419403">
    <property type="protein sequence ID" value="KZS94808.1"/>
    <property type="molecule type" value="Genomic_DNA"/>
</dbReference>
<evidence type="ECO:0000256" key="1">
    <source>
        <dbReference type="ARBA" id="ARBA00006432"/>
    </source>
</evidence>
<gene>
    <name evidence="5" type="ORF">SISNIDRAFT_452939</name>
</gene>
<organism evidence="5 6">
    <name type="scientific">Sistotremastrum niveocremeum HHB9708</name>
    <dbReference type="NCBI Taxonomy" id="1314777"/>
    <lineage>
        <taxon>Eukaryota</taxon>
        <taxon>Fungi</taxon>
        <taxon>Dikarya</taxon>
        <taxon>Basidiomycota</taxon>
        <taxon>Agaricomycotina</taxon>
        <taxon>Agaricomycetes</taxon>
        <taxon>Sistotremastrales</taxon>
        <taxon>Sistotremastraceae</taxon>
        <taxon>Sertulicium</taxon>
        <taxon>Sertulicium niveocremeum</taxon>
    </lineage>
</organism>
<proteinExistence type="inferred from homology"/>
<dbReference type="Proteomes" id="UP000076722">
    <property type="component" value="Unassembled WGS sequence"/>
</dbReference>
<evidence type="ECO:0000313" key="5">
    <source>
        <dbReference type="EMBL" id="KZS94808.1"/>
    </source>
</evidence>
<feature type="domain" description="AMP-binding enzyme C-terminal" evidence="4">
    <location>
        <begin position="464"/>
        <end position="538"/>
    </location>
</feature>
<dbReference type="Gene3D" id="3.30.300.30">
    <property type="match status" value="1"/>
</dbReference>
<evidence type="ECO:0000259" key="4">
    <source>
        <dbReference type="Pfam" id="PF13193"/>
    </source>
</evidence>
<dbReference type="PROSITE" id="PS00455">
    <property type="entry name" value="AMP_BINDING"/>
    <property type="match status" value="1"/>
</dbReference>
<reference evidence="5 6" key="1">
    <citation type="journal article" date="2016" name="Mol. Biol. Evol.">
        <title>Comparative Genomics of Early-Diverging Mushroom-Forming Fungi Provides Insights into the Origins of Lignocellulose Decay Capabilities.</title>
        <authorList>
            <person name="Nagy L.G."/>
            <person name="Riley R."/>
            <person name="Tritt A."/>
            <person name="Adam C."/>
            <person name="Daum C."/>
            <person name="Floudas D."/>
            <person name="Sun H."/>
            <person name="Yadav J.S."/>
            <person name="Pangilinan J."/>
            <person name="Larsson K.H."/>
            <person name="Matsuura K."/>
            <person name="Barry K."/>
            <person name="Labutti K."/>
            <person name="Kuo R."/>
            <person name="Ohm R.A."/>
            <person name="Bhattacharya S.S."/>
            <person name="Shirouzu T."/>
            <person name="Yoshinaga Y."/>
            <person name="Martin F.M."/>
            <person name="Grigoriev I.V."/>
            <person name="Hibbett D.S."/>
        </authorList>
    </citation>
    <scope>NUCLEOTIDE SEQUENCE [LARGE SCALE GENOMIC DNA]</scope>
    <source>
        <strain evidence="5 6">HHB9708</strain>
    </source>
</reference>
<feature type="domain" description="AMP-dependent synthetase/ligase" evidence="3">
    <location>
        <begin position="45"/>
        <end position="413"/>
    </location>
</feature>
<dbReference type="Pfam" id="PF13193">
    <property type="entry name" value="AMP-binding_C"/>
    <property type="match status" value="1"/>
</dbReference>
<dbReference type="AlphaFoldDB" id="A0A164W7R9"/>
<dbReference type="PANTHER" id="PTHR24096:SF149">
    <property type="entry name" value="AMP-BINDING DOMAIN-CONTAINING PROTEIN-RELATED"/>
    <property type="match status" value="1"/>
</dbReference>
<keyword evidence="2" id="KW-0436">Ligase</keyword>
<comment type="similarity">
    <text evidence="1">Belongs to the ATP-dependent AMP-binding enzyme family.</text>
</comment>
<feature type="non-terminal residue" evidence="5">
    <location>
        <position position="1"/>
    </location>
</feature>